<sequence>MPTTTTSTTSTTTNIWINDPILGLTMLSKGLGEDEINDDRPILTREQLVVLRSIAIAAATLSILSGLLVGWWFARMKRSFRHHLIMLLIFSDFFKASWQLIYPSVVFSRGLLSSRSRFCQLSGFMMSFGIEASDFAVLAIAVHSALYIFRPGMGGIGEGGLYRYRRYVYVTWLAFSTVMPALAFVNKNPAYSAQGTYCYLPVRPFWYRLALAWIPRYIILTTIMILYAAIYIYVRMKFRTFRTSVGADALDLDSIDLAQPPVETAIAAPPRLPSLDVHGLIPPPSPTLQPKYHNRNSDVIPFARAFLNPLWDKIHSPSSSSSASENSSDTTSPSRRGSVPTIMDTDLEKQRQQQQQHHSPTHHRHHTCSSASSSLQHRRLAINRQLRLLFIYPLIYALMWVPPLVAHALQFTERFVHHPNFPLQCVVAFTLPFQCAVDCWLFTIREKPWTYIPEARGGGWWARYGFWGRGERGEGDCEWRGRKHLSREARKAYERREGERREAAAARGMGEVGGVGGVEGVAPVGGEGVIGAAYSMRGSRTTERSWWDVEEQRWDDVDQSDVDIEDGECAEEEFETEEKVPREKGEDGDGVQETGAQRPTSEMTYFGHRVHPAATVAGEVAESAVDEIGGPPGLPLPPTPPSPTTMEMK</sequence>
<evidence type="ECO:0000256" key="6">
    <source>
        <dbReference type="SAM" id="Phobius"/>
    </source>
</evidence>
<dbReference type="Proteomes" id="UP000298138">
    <property type="component" value="Unassembled WGS sequence"/>
</dbReference>
<evidence type="ECO:0000313" key="10">
    <source>
        <dbReference type="Proteomes" id="UP000298138"/>
    </source>
</evidence>
<dbReference type="InterPro" id="IPR022596">
    <property type="entry name" value="GPR1/2/3_C"/>
</dbReference>
<protein>
    <recommendedName>
        <fullName evidence="11">Family A G protein-coupled receptor-like protein</fullName>
    </recommendedName>
</protein>
<dbReference type="Pfam" id="PF11710">
    <property type="entry name" value="Git3"/>
    <property type="match status" value="1"/>
</dbReference>
<dbReference type="InParanoid" id="A0A4S2MRE3"/>
<feature type="transmembrane region" description="Helical" evidence="6">
    <location>
        <begin position="84"/>
        <end position="101"/>
    </location>
</feature>
<dbReference type="GO" id="GO:0004930">
    <property type="term" value="F:G protein-coupled receptor activity"/>
    <property type="evidence" value="ECO:0007669"/>
    <property type="project" value="TreeGrafter"/>
</dbReference>
<evidence type="ECO:0000256" key="5">
    <source>
        <dbReference type="SAM" id="MobiDB-lite"/>
    </source>
</evidence>
<dbReference type="InterPro" id="IPR023041">
    <property type="entry name" value="Glucose_rcpt_Git3-like_N"/>
</dbReference>
<comment type="subcellular location">
    <subcellularLocation>
        <location evidence="1">Membrane</location>
        <topology evidence="1">Multi-pass membrane protein</topology>
    </subcellularLocation>
</comment>
<dbReference type="OrthoDB" id="5368598at2759"/>
<keyword evidence="10" id="KW-1185">Reference proteome</keyword>
<dbReference type="AlphaFoldDB" id="A0A4S2MRE3"/>
<feature type="domain" description="Glucose receptor Git3-like N-terminal" evidence="7">
    <location>
        <begin position="50"/>
        <end position="240"/>
    </location>
</feature>
<keyword evidence="3 6" id="KW-1133">Transmembrane helix</keyword>
<evidence type="ECO:0000313" key="9">
    <source>
        <dbReference type="EMBL" id="TGZ78419.1"/>
    </source>
</evidence>
<accession>A0A4S2MRE3</accession>
<keyword evidence="4 6" id="KW-0472">Membrane</keyword>
<evidence type="ECO:0000256" key="1">
    <source>
        <dbReference type="ARBA" id="ARBA00004141"/>
    </source>
</evidence>
<name>A0A4S2MRE3_9PEZI</name>
<evidence type="ECO:0000256" key="3">
    <source>
        <dbReference type="ARBA" id="ARBA00022989"/>
    </source>
</evidence>
<evidence type="ECO:0000259" key="8">
    <source>
        <dbReference type="Pfam" id="PF11970"/>
    </source>
</evidence>
<dbReference type="SUPFAM" id="SSF81321">
    <property type="entry name" value="Family A G protein-coupled receptor-like"/>
    <property type="match status" value="1"/>
</dbReference>
<feature type="domain" description="G protein-coupled receptor GPR1/2/3 C-terminal" evidence="8">
    <location>
        <begin position="377"/>
        <end position="451"/>
    </location>
</feature>
<dbReference type="GO" id="GO:0005886">
    <property type="term" value="C:plasma membrane"/>
    <property type="evidence" value="ECO:0007669"/>
    <property type="project" value="TreeGrafter"/>
</dbReference>
<feature type="transmembrane region" description="Helical" evidence="6">
    <location>
        <begin position="205"/>
        <end position="234"/>
    </location>
</feature>
<feature type="transmembrane region" description="Helical" evidence="6">
    <location>
        <begin position="388"/>
        <end position="409"/>
    </location>
</feature>
<gene>
    <name evidence="9" type="ORF">EX30DRAFT_397751</name>
</gene>
<dbReference type="STRING" id="341454.A0A4S2MRE3"/>
<dbReference type="EMBL" id="ML220141">
    <property type="protein sequence ID" value="TGZ78419.1"/>
    <property type="molecule type" value="Genomic_DNA"/>
</dbReference>
<feature type="compositionally biased region" description="Pro residues" evidence="5">
    <location>
        <begin position="632"/>
        <end position="643"/>
    </location>
</feature>
<feature type="transmembrane region" description="Helical" evidence="6">
    <location>
        <begin position="121"/>
        <end position="146"/>
    </location>
</feature>
<dbReference type="Gene3D" id="1.20.1070.10">
    <property type="entry name" value="Rhodopsin 7-helix transmembrane proteins"/>
    <property type="match status" value="1"/>
</dbReference>
<proteinExistence type="predicted"/>
<feature type="transmembrane region" description="Helical" evidence="6">
    <location>
        <begin position="167"/>
        <end position="185"/>
    </location>
</feature>
<feature type="region of interest" description="Disordered" evidence="5">
    <location>
        <begin position="317"/>
        <end position="372"/>
    </location>
</feature>
<reference evidence="9 10" key="1">
    <citation type="submission" date="2019-04" db="EMBL/GenBank/DDBJ databases">
        <title>Comparative genomics and transcriptomics to analyze fruiting body development in filamentous ascomycetes.</title>
        <authorList>
            <consortium name="DOE Joint Genome Institute"/>
            <person name="Lutkenhaus R."/>
            <person name="Traeger S."/>
            <person name="Breuer J."/>
            <person name="Kuo A."/>
            <person name="Lipzen A."/>
            <person name="Pangilinan J."/>
            <person name="Dilworth D."/>
            <person name="Sandor L."/>
            <person name="Poggeler S."/>
            <person name="Barry K."/>
            <person name="Grigoriev I.V."/>
            <person name="Nowrousian M."/>
        </authorList>
    </citation>
    <scope>NUCLEOTIDE SEQUENCE [LARGE SCALE GENOMIC DNA]</scope>
    <source>
        <strain evidence="9 10">CBS 389.68</strain>
    </source>
</reference>
<dbReference type="FunCoup" id="A0A4S2MRE3">
    <property type="interactions" value="116"/>
</dbReference>
<feature type="transmembrane region" description="Helical" evidence="6">
    <location>
        <begin position="49"/>
        <end position="72"/>
    </location>
</feature>
<evidence type="ECO:0000256" key="4">
    <source>
        <dbReference type="ARBA" id="ARBA00023136"/>
    </source>
</evidence>
<evidence type="ECO:0000259" key="7">
    <source>
        <dbReference type="Pfam" id="PF11710"/>
    </source>
</evidence>
<dbReference type="PANTHER" id="PTHR23112">
    <property type="entry name" value="G PROTEIN-COUPLED RECEPTOR 157-RELATED"/>
    <property type="match status" value="1"/>
</dbReference>
<dbReference type="GO" id="GO:0007189">
    <property type="term" value="P:adenylate cyclase-activating G protein-coupled receptor signaling pathway"/>
    <property type="evidence" value="ECO:0007669"/>
    <property type="project" value="TreeGrafter"/>
</dbReference>
<feature type="compositionally biased region" description="Basic and acidic residues" evidence="5">
    <location>
        <begin position="577"/>
        <end position="587"/>
    </location>
</feature>
<evidence type="ECO:0000256" key="2">
    <source>
        <dbReference type="ARBA" id="ARBA00022692"/>
    </source>
</evidence>
<feature type="compositionally biased region" description="Low complexity" evidence="5">
    <location>
        <begin position="317"/>
        <end position="334"/>
    </location>
</feature>
<keyword evidence="2 6" id="KW-0812">Transmembrane</keyword>
<feature type="region of interest" description="Disordered" evidence="5">
    <location>
        <begin position="623"/>
        <end position="649"/>
    </location>
</feature>
<organism evidence="9 10">
    <name type="scientific">Ascodesmis nigricans</name>
    <dbReference type="NCBI Taxonomy" id="341454"/>
    <lineage>
        <taxon>Eukaryota</taxon>
        <taxon>Fungi</taxon>
        <taxon>Dikarya</taxon>
        <taxon>Ascomycota</taxon>
        <taxon>Pezizomycotina</taxon>
        <taxon>Pezizomycetes</taxon>
        <taxon>Pezizales</taxon>
        <taxon>Ascodesmidaceae</taxon>
        <taxon>Ascodesmis</taxon>
    </lineage>
</organism>
<evidence type="ECO:0008006" key="11">
    <source>
        <dbReference type="Google" id="ProtNLM"/>
    </source>
</evidence>
<feature type="region of interest" description="Disordered" evidence="5">
    <location>
        <begin position="568"/>
        <end position="602"/>
    </location>
</feature>
<dbReference type="Pfam" id="PF11970">
    <property type="entry name" value="GPR_Gpa2_C"/>
    <property type="match status" value="1"/>
</dbReference>
<dbReference type="PANTHER" id="PTHR23112:SF37">
    <property type="entry name" value="G PROTEIN-COUPLED RECEPTOR GPR1"/>
    <property type="match status" value="1"/>
</dbReference>